<dbReference type="EMBL" id="JANAWD010000836">
    <property type="protein sequence ID" value="KAJ3475560.1"/>
    <property type="molecule type" value="Genomic_DNA"/>
</dbReference>
<dbReference type="GO" id="GO:0022857">
    <property type="term" value="F:transmembrane transporter activity"/>
    <property type="evidence" value="ECO:0007669"/>
    <property type="project" value="TreeGrafter"/>
</dbReference>
<dbReference type="PANTHER" id="PTHR43791">
    <property type="entry name" value="PERMEASE-RELATED"/>
    <property type="match status" value="1"/>
</dbReference>
<name>A0AAD5UR85_9APHY</name>
<dbReference type="PANTHER" id="PTHR43791:SF36">
    <property type="entry name" value="TRANSPORTER, PUTATIVE (AFU_ORTHOLOGUE AFUA_6G08340)-RELATED"/>
    <property type="match status" value="1"/>
</dbReference>
<comment type="subcellular location">
    <subcellularLocation>
        <location evidence="1">Membrane</location>
        <topology evidence="1">Multi-pass membrane protein</topology>
    </subcellularLocation>
</comment>
<dbReference type="Proteomes" id="UP001212997">
    <property type="component" value="Unassembled WGS sequence"/>
</dbReference>
<feature type="region of interest" description="Disordered" evidence="6">
    <location>
        <begin position="177"/>
        <end position="229"/>
    </location>
</feature>
<comment type="caution">
    <text evidence="7">The sequence shown here is derived from an EMBL/GenBank/DDBJ whole genome shotgun (WGS) entry which is preliminary data.</text>
</comment>
<evidence type="ECO:0000256" key="1">
    <source>
        <dbReference type="ARBA" id="ARBA00004141"/>
    </source>
</evidence>
<keyword evidence="8" id="KW-1185">Reference proteome</keyword>
<feature type="compositionally biased region" description="Basic and acidic residues" evidence="6">
    <location>
        <begin position="16"/>
        <end position="38"/>
    </location>
</feature>
<evidence type="ECO:0000256" key="5">
    <source>
        <dbReference type="ARBA" id="ARBA00023136"/>
    </source>
</evidence>
<feature type="compositionally biased region" description="Polar residues" evidence="6">
    <location>
        <begin position="202"/>
        <end position="229"/>
    </location>
</feature>
<proteinExistence type="predicted"/>
<evidence type="ECO:0000256" key="3">
    <source>
        <dbReference type="ARBA" id="ARBA00022692"/>
    </source>
</evidence>
<gene>
    <name evidence="7" type="ORF">NLI96_g11758</name>
</gene>
<keyword evidence="3" id="KW-0812">Transmembrane</keyword>
<evidence type="ECO:0000313" key="7">
    <source>
        <dbReference type="EMBL" id="KAJ3475560.1"/>
    </source>
</evidence>
<evidence type="ECO:0000256" key="2">
    <source>
        <dbReference type="ARBA" id="ARBA00022448"/>
    </source>
</evidence>
<protein>
    <submittedName>
        <fullName evidence="7">Uncharacterized protein</fullName>
    </submittedName>
</protein>
<keyword evidence="5" id="KW-0472">Membrane</keyword>
<evidence type="ECO:0000256" key="6">
    <source>
        <dbReference type="SAM" id="MobiDB-lite"/>
    </source>
</evidence>
<dbReference type="InterPro" id="IPR036259">
    <property type="entry name" value="MFS_trans_sf"/>
</dbReference>
<sequence>MSLENEKANALTEVSDVEKSPKGASIEKERDRDTDTEAVHSANDTQGNADEGGPNDPTSTTTFEGTLEEKRLVRKLDGRIMPLACILYLFAYLDRTNLGNARLQGLPQDTLGGDESGVLFDWVNSAFFFSYILCQIPASVTSKLYPPRIWIGCAALGWGLSSTLMLGESSLGYSKPDSDQDYLSTSQSGTPDMNSGPAWPTGSASPQSQEHSADSSPSGSNPYRIPISQ</sequence>
<dbReference type="AlphaFoldDB" id="A0AAD5UR85"/>
<organism evidence="7 8">
    <name type="scientific">Meripilus lineatus</name>
    <dbReference type="NCBI Taxonomy" id="2056292"/>
    <lineage>
        <taxon>Eukaryota</taxon>
        <taxon>Fungi</taxon>
        <taxon>Dikarya</taxon>
        <taxon>Basidiomycota</taxon>
        <taxon>Agaricomycotina</taxon>
        <taxon>Agaricomycetes</taxon>
        <taxon>Polyporales</taxon>
        <taxon>Meripilaceae</taxon>
        <taxon>Meripilus</taxon>
    </lineage>
</organism>
<dbReference type="GO" id="GO:0016020">
    <property type="term" value="C:membrane"/>
    <property type="evidence" value="ECO:0007669"/>
    <property type="project" value="UniProtKB-SubCell"/>
</dbReference>
<dbReference type="Gene3D" id="1.20.1250.20">
    <property type="entry name" value="MFS general substrate transporter like domains"/>
    <property type="match status" value="1"/>
</dbReference>
<feature type="compositionally biased region" description="Polar residues" evidence="6">
    <location>
        <begin position="181"/>
        <end position="193"/>
    </location>
</feature>
<keyword evidence="2" id="KW-0813">Transport</keyword>
<accession>A0AAD5UR85</accession>
<evidence type="ECO:0000256" key="4">
    <source>
        <dbReference type="ARBA" id="ARBA00022989"/>
    </source>
</evidence>
<evidence type="ECO:0000313" key="8">
    <source>
        <dbReference type="Proteomes" id="UP001212997"/>
    </source>
</evidence>
<keyword evidence="4" id="KW-1133">Transmembrane helix</keyword>
<reference evidence="7" key="1">
    <citation type="submission" date="2022-07" db="EMBL/GenBank/DDBJ databases">
        <title>Genome Sequence of Physisporinus lineatus.</title>
        <authorList>
            <person name="Buettner E."/>
        </authorList>
    </citation>
    <scope>NUCLEOTIDE SEQUENCE</scope>
    <source>
        <strain evidence="7">VT162</strain>
    </source>
</reference>
<dbReference type="SUPFAM" id="SSF103473">
    <property type="entry name" value="MFS general substrate transporter"/>
    <property type="match status" value="1"/>
</dbReference>
<feature type="region of interest" description="Disordered" evidence="6">
    <location>
        <begin position="1"/>
        <end position="65"/>
    </location>
</feature>